<dbReference type="AlphaFoldDB" id="A0AAD5JTE7"/>
<dbReference type="EMBL" id="JAIXMP010000027">
    <property type="protein sequence ID" value="KAI9252941.1"/>
    <property type="molecule type" value="Genomic_DNA"/>
</dbReference>
<dbReference type="Proteomes" id="UP001209540">
    <property type="component" value="Unassembled WGS sequence"/>
</dbReference>
<reference evidence="1" key="2">
    <citation type="submission" date="2023-02" db="EMBL/GenBank/DDBJ databases">
        <authorList>
            <consortium name="DOE Joint Genome Institute"/>
            <person name="Mondo S.J."/>
            <person name="Chang Y."/>
            <person name="Wang Y."/>
            <person name="Ahrendt S."/>
            <person name="Andreopoulos W."/>
            <person name="Barry K."/>
            <person name="Beard J."/>
            <person name="Benny G.L."/>
            <person name="Blankenship S."/>
            <person name="Bonito G."/>
            <person name="Cuomo C."/>
            <person name="Desiro A."/>
            <person name="Gervers K.A."/>
            <person name="Hundley H."/>
            <person name="Kuo A."/>
            <person name="LaButti K."/>
            <person name="Lang B.F."/>
            <person name="Lipzen A."/>
            <person name="O'Donnell K."/>
            <person name="Pangilinan J."/>
            <person name="Reynolds N."/>
            <person name="Sandor L."/>
            <person name="Smith M.W."/>
            <person name="Tsang A."/>
            <person name="Grigoriev I.V."/>
            <person name="Stajich J.E."/>
            <person name="Spatafora J.W."/>
        </authorList>
    </citation>
    <scope>NUCLEOTIDE SEQUENCE</scope>
    <source>
        <strain evidence="1">RSA 2281</strain>
    </source>
</reference>
<accession>A0AAD5JTE7</accession>
<protein>
    <submittedName>
        <fullName evidence="1">Uncharacterized protein</fullName>
    </submittedName>
</protein>
<name>A0AAD5JTE7_9FUNG</name>
<evidence type="ECO:0000313" key="2">
    <source>
        <dbReference type="Proteomes" id="UP001209540"/>
    </source>
</evidence>
<reference evidence="1" key="1">
    <citation type="journal article" date="2022" name="IScience">
        <title>Evolution of zygomycete secretomes and the origins of terrestrial fungal ecologies.</title>
        <authorList>
            <person name="Chang Y."/>
            <person name="Wang Y."/>
            <person name="Mondo S."/>
            <person name="Ahrendt S."/>
            <person name="Andreopoulos W."/>
            <person name="Barry K."/>
            <person name="Beard J."/>
            <person name="Benny G.L."/>
            <person name="Blankenship S."/>
            <person name="Bonito G."/>
            <person name="Cuomo C."/>
            <person name="Desiro A."/>
            <person name="Gervers K.A."/>
            <person name="Hundley H."/>
            <person name="Kuo A."/>
            <person name="LaButti K."/>
            <person name="Lang B.F."/>
            <person name="Lipzen A."/>
            <person name="O'Donnell K."/>
            <person name="Pangilinan J."/>
            <person name="Reynolds N."/>
            <person name="Sandor L."/>
            <person name="Smith M.E."/>
            <person name="Tsang A."/>
            <person name="Grigoriev I.V."/>
            <person name="Stajich J.E."/>
            <person name="Spatafora J.W."/>
        </authorList>
    </citation>
    <scope>NUCLEOTIDE SEQUENCE</scope>
    <source>
        <strain evidence="1">RSA 2281</strain>
    </source>
</reference>
<proteinExistence type="predicted"/>
<evidence type="ECO:0000313" key="1">
    <source>
        <dbReference type="EMBL" id="KAI9252941.1"/>
    </source>
</evidence>
<organism evidence="1 2">
    <name type="scientific">Phascolomyces articulosus</name>
    <dbReference type="NCBI Taxonomy" id="60185"/>
    <lineage>
        <taxon>Eukaryota</taxon>
        <taxon>Fungi</taxon>
        <taxon>Fungi incertae sedis</taxon>
        <taxon>Mucoromycota</taxon>
        <taxon>Mucoromycotina</taxon>
        <taxon>Mucoromycetes</taxon>
        <taxon>Mucorales</taxon>
        <taxon>Lichtheimiaceae</taxon>
        <taxon>Phascolomyces</taxon>
    </lineage>
</organism>
<sequence length="181" mass="21321">MVKSALKTPNDLENFVYDIWNTDRSSIQMVYNIEKEIRRLYCLHLLGFQLICMNGTYHEAHEHSFWVERVAPLFFQVPWVMFQSGVFLVRRYEEDQQHSVDDSYKSIEEITSVEDGFAPQAECQHVVERRSVTILTTWDKRASMMKVLKLIICLYVSTLSSELYHISIEKQHADIPDKTLI</sequence>
<keyword evidence="2" id="KW-1185">Reference proteome</keyword>
<gene>
    <name evidence="1" type="ORF">BDA99DRAFT_540931</name>
</gene>
<comment type="caution">
    <text evidence="1">The sequence shown here is derived from an EMBL/GenBank/DDBJ whole genome shotgun (WGS) entry which is preliminary data.</text>
</comment>